<proteinExistence type="predicted"/>
<gene>
    <name evidence="1" type="ORF">C4N25_04910</name>
</gene>
<dbReference type="Proteomes" id="UP000251634">
    <property type="component" value="Unassembled WGS sequence"/>
</dbReference>
<organism evidence="1 2">
    <name type="scientific">Faecalibacterium prausnitzii</name>
    <dbReference type="NCBI Taxonomy" id="853"/>
    <lineage>
        <taxon>Bacteria</taxon>
        <taxon>Bacillati</taxon>
        <taxon>Bacillota</taxon>
        <taxon>Clostridia</taxon>
        <taxon>Eubacteriales</taxon>
        <taxon>Oscillospiraceae</taxon>
        <taxon>Faecalibacterium</taxon>
    </lineage>
</organism>
<name>A0A329TQT1_9FIRM</name>
<sequence length="130" mass="14656">MNTREYCCYTRPYSEIEGLQLAHTLLYSASAQPEGIVLELRVQQGGGNYTSRVVCPDGSFARVMRLMRYLCENGIGPGQWLDVLDDLHQPYRPLAAVEDEPGEENSREFVPFAGFNTENLLHNTELTQSV</sequence>
<protein>
    <submittedName>
        <fullName evidence="1">Uncharacterized protein</fullName>
    </submittedName>
</protein>
<dbReference type="EMBL" id="PRKZ01000002">
    <property type="protein sequence ID" value="RAW51333.1"/>
    <property type="molecule type" value="Genomic_DNA"/>
</dbReference>
<evidence type="ECO:0000313" key="1">
    <source>
        <dbReference type="EMBL" id="RAW51333.1"/>
    </source>
</evidence>
<evidence type="ECO:0000313" key="2">
    <source>
        <dbReference type="Proteomes" id="UP000251634"/>
    </source>
</evidence>
<comment type="caution">
    <text evidence="1">The sequence shown here is derived from an EMBL/GenBank/DDBJ whole genome shotgun (WGS) entry which is preliminary data.</text>
</comment>
<dbReference type="RefSeq" id="WP_112115189.1">
    <property type="nucleotide sequence ID" value="NZ_DAWEON010000008.1"/>
</dbReference>
<dbReference type="AlphaFoldDB" id="A0A329TQT1"/>
<accession>A0A329TQT1</accession>
<reference evidence="1 2" key="1">
    <citation type="submission" date="2018-02" db="EMBL/GenBank/DDBJ databases">
        <title>Complete genome sequencing of Faecalibacterium prausnitzii strains isolated from the human gut.</title>
        <authorList>
            <person name="Fitzgerald B.C."/>
            <person name="Shkoporov A.N."/>
            <person name="Ross P.R."/>
            <person name="Hill C."/>
        </authorList>
    </citation>
    <scope>NUCLEOTIDE SEQUENCE [LARGE SCALE GENOMIC DNA]</scope>
    <source>
        <strain evidence="1 2">APC942/8-14-2</strain>
    </source>
</reference>